<keyword evidence="11" id="KW-0274">FAD</keyword>
<evidence type="ECO:0000313" key="13">
    <source>
        <dbReference type="Proteomes" id="UP000749559"/>
    </source>
</evidence>
<comment type="cofactor">
    <cofactor evidence="1 11">
        <name>FAD</name>
        <dbReference type="ChEBI" id="CHEBI:57692"/>
    </cofactor>
</comment>
<comment type="similarity">
    <text evidence="3 11">Belongs to the flavin monoamine oxidase family.</text>
</comment>
<keyword evidence="5" id="KW-1133">Transmembrane helix</keyword>
<dbReference type="PANTHER" id="PTHR43563:SF11">
    <property type="entry name" value="AMINE OXIDASE [FLAVIN-CONTAINING] A"/>
    <property type="match status" value="1"/>
</dbReference>
<evidence type="ECO:0000256" key="11">
    <source>
        <dbReference type="RuleBase" id="RU362067"/>
    </source>
</evidence>
<evidence type="ECO:0000256" key="9">
    <source>
        <dbReference type="ARBA" id="ARBA00048448"/>
    </source>
</evidence>
<dbReference type="InterPro" id="IPR002937">
    <property type="entry name" value="Amino_oxidase"/>
</dbReference>
<keyword evidence="7" id="KW-0496">Mitochondrion</keyword>
<evidence type="ECO:0000256" key="6">
    <source>
        <dbReference type="ARBA" id="ARBA00023002"/>
    </source>
</evidence>
<evidence type="ECO:0000313" key="12">
    <source>
        <dbReference type="EMBL" id="CAH1780555.1"/>
    </source>
</evidence>
<dbReference type="GO" id="GO:0008131">
    <property type="term" value="F:primary methylamine oxidase activity"/>
    <property type="evidence" value="ECO:0007669"/>
    <property type="project" value="TreeGrafter"/>
</dbReference>
<feature type="binding site" evidence="10">
    <location>
        <position position="428"/>
    </location>
    <ligand>
        <name>FAD</name>
        <dbReference type="ChEBI" id="CHEBI:57692"/>
    </ligand>
</feature>
<accession>A0A8J1Y8A9</accession>
<feature type="binding site" evidence="10">
    <location>
        <position position="236"/>
    </location>
    <ligand>
        <name>FAD</name>
        <dbReference type="ChEBI" id="CHEBI:57692"/>
    </ligand>
</feature>
<evidence type="ECO:0000256" key="10">
    <source>
        <dbReference type="PIRSR" id="PIRSR601613-1"/>
    </source>
</evidence>
<name>A0A8J1Y8A9_OWEFU</name>
<dbReference type="OrthoDB" id="7777654at2759"/>
<evidence type="ECO:0000256" key="5">
    <source>
        <dbReference type="ARBA" id="ARBA00022989"/>
    </source>
</evidence>
<dbReference type="SUPFAM" id="SSF54373">
    <property type="entry name" value="FAD-linked reductases, C-terminal domain"/>
    <property type="match status" value="1"/>
</dbReference>
<keyword evidence="11" id="KW-0285">Flavoprotein</keyword>
<dbReference type="GO" id="GO:0005741">
    <property type="term" value="C:mitochondrial outer membrane"/>
    <property type="evidence" value="ECO:0007669"/>
    <property type="project" value="UniProtKB-SubCell"/>
</dbReference>
<comment type="caution">
    <text evidence="12">The sequence shown here is derived from an EMBL/GenBank/DDBJ whole genome shotgun (WGS) entry which is preliminary data.</text>
</comment>
<evidence type="ECO:0000256" key="4">
    <source>
        <dbReference type="ARBA" id="ARBA00022692"/>
    </source>
</evidence>
<dbReference type="AlphaFoldDB" id="A0A8J1Y8A9"/>
<proteinExistence type="inferred from homology"/>
<protein>
    <recommendedName>
        <fullName evidence="11">Amine oxidase</fullName>
        <ecNumber evidence="11">1.4.3.-</ecNumber>
    </recommendedName>
</protein>
<dbReference type="Proteomes" id="UP000749559">
    <property type="component" value="Unassembled WGS sequence"/>
</dbReference>
<evidence type="ECO:0000256" key="7">
    <source>
        <dbReference type="ARBA" id="ARBA00023128"/>
    </source>
</evidence>
<evidence type="ECO:0000256" key="3">
    <source>
        <dbReference type="ARBA" id="ARBA00005995"/>
    </source>
</evidence>
<keyword evidence="6 11" id="KW-0560">Oxidoreductase</keyword>
<reference evidence="12" key="1">
    <citation type="submission" date="2022-03" db="EMBL/GenBank/DDBJ databases">
        <authorList>
            <person name="Martin C."/>
        </authorList>
    </citation>
    <scope>NUCLEOTIDE SEQUENCE</scope>
</reference>
<dbReference type="PRINTS" id="PR00757">
    <property type="entry name" value="AMINEOXDASEF"/>
</dbReference>
<dbReference type="SUPFAM" id="SSF51905">
    <property type="entry name" value="FAD/NAD(P)-binding domain"/>
    <property type="match status" value="1"/>
</dbReference>
<evidence type="ECO:0000256" key="8">
    <source>
        <dbReference type="ARBA" id="ARBA00023136"/>
    </source>
</evidence>
<dbReference type="GO" id="GO:0097621">
    <property type="term" value="F:monoamine oxidase activity"/>
    <property type="evidence" value="ECO:0007669"/>
    <property type="project" value="UniProtKB-EC"/>
</dbReference>
<comment type="subcellular location">
    <subcellularLocation>
        <location evidence="2">Mitochondrion outer membrane</location>
        <topology evidence="2">Single-pass type IV membrane protein</topology>
        <orientation evidence="2">Cytoplasmic side</orientation>
    </subcellularLocation>
</comment>
<dbReference type="InterPro" id="IPR050703">
    <property type="entry name" value="Flavin_MAO"/>
</dbReference>
<dbReference type="InterPro" id="IPR036188">
    <property type="entry name" value="FAD/NAD-bd_sf"/>
</dbReference>
<organism evidence="12 13">
    <name type="scientific">Owenia fusiformis</name>
    <name type="common">Polychaete worm</name>
    <dbReference type="NCBI Taxonomy" id="6347"/>
    <lineage>
        <taxon>Eukaryota</taxon>
        <taxon>Metazoa</taxon>
        <taxon>Spiralia</taxon>
        <taxon>Lophotrochozoa</taxon>
        <taxon>Annelida</taxon>
        <taxon>Polychaeta</taxon>
        <taxon>Sedentaria</taxon>
        <taxon>Canalipalpata</taxon>
        <taxon>Sabellida</taxon>
        <taxon>Oweniida</taxon>
        <taxon>Oweniidae</taxon>
        <taxon>Owenia</taxon>
    </lineage>
</organism>
<dbReference type="Gene3D" id="3.90.660.10">
    <property type="match status" value="1"/>
</dbReference>
<gene>
    <name evidence="12" type="ORF">OFUS_LOCUS7238</name>
</gene>
<dbReference type="PANTHER" id="PTHR43563">
    <property type="entry name" value="AMINE OXIDASE"/>
    <property type="match status" value="1"/>
</dbReference>
<evidence type="ECO:0000256" key="2">
    <source>
        <dbReference type="ARBA" id="ARBA00004362"/>
    </source>
</evidence>
<comment type="catalytic activity">
    <reaction evidence="9">
        <text>a secondary aliphatic amine + O2 + H2O = a primary amine + an aldehyde + H2O2</text>
        <dbReference type="Rhea" id="RHEA:26414"/>
        <dbReference type="ChEBI" id="CHEBI:15377"/>
        <dbReference type="ChEBI" id="CHEBI:15379"/>
        <dbReference type="ChEBI" id="CHEBI:16240"/>
        <dbReference type="ChEBI" id="CHEBI:17478"/>
        <dbReference type="ChEBI" id="CHEBI:58855"/>
        <dbReference type="ChEBI" id="CHEBI:65296"/>
        <dbReference type="EC" id="1.4.3.4"/>
    </reaction>
</comment>
<keyword evidence="4" id="KW-0812">Transmembrane</keyword>
<dbReference type="Gene3D" id="3.50.50.60">
    <property type="entry name" value="FAD/NAD(P)-binding domain"/>
    <property type="match status" value="1"/>
</dbReference>
<feature type="binding site" evidence="10">
    <location>
        <begin position="35"/>
        <end position="36"/>
    </location>
    <ligand>
        <name>FAD</name>
        <dbReference type="ChEBI" id="CHEBI:57692"/>
    </ligand>
</feature>
<dbReference type="Pfam" id="PF01593">
    <property type="entry name" value="Amino_oxidase"/>
    <property type="match status" value="1"/>
</dbReference>
<keyword evidence="8" id="KW-0472">Membrane</keyword>
<dbReference type="Gene3D" id="6.10.250.130">
    <property type="match status" value="1"/>
</dbReference>
<feature type="binding site" evidence="10">
    <location>
        <position position="16"/>
    </location>
    <ligand>
        <name>FAD</name>
        <dbReference type="ChEBI" id="CHEBI:57692"/>
    </ligand>
</feature>
<feature type="binding site" evidence="10">
    <location>
        <position position="344"/>
    </location>
    <ligand>
        <name>substrate</name>
    </ligand>
</feature>
<dbReference type="EMBL" id="CAIIXF020000003">
    <property type="protein sequence ID" value="CAH1780555.1"/>
    <property type="molecule type" value="Genomic_DNA"/>
</dbReference>
<dbReference type="GO" id="GO:0050660">
    <property type="term" value="F:flavin adenine dinucleotide binding"/>
    <property type="evidence" value="ECO:0007669"/>
    <property type="project" value="TreeGrafter"/>
</dbReference>
<dbReference type="InterPro" id="IPR001613">
    <property type="entry name" value="Flavin_amine_oxidase"/>
</dbReference>
<dbReference type="Gene3D" id="1.10.405.10">
    <property type="entry name" value="Guanine Nucleotide Dissociation Inhibitor, domain 1"/>
    <property type="match status" value="1"/>
</dbReference>
<keyword evidence="13" id="KW-1185">Reference proteome</keyword>
<evidence type="ECO:0000256" key="1">
    <source>
        <dbReference type="ARBA" id="ARBA00001974"/>
    </source>
</evidence>
<dbReference type="EC" id="1.4.3.-" evidence="11"/>
<sequence>MEKKKCRVVVVGAGISGLSGARLLDGADVDVTVLEARSRVGGRTYTKRDQSYKYCDVGGSYVGPTQNKILRLSRELGVETYRINNTGDYVHFSRGKTLRFQSTWPAFKNPFAWLDINNTFRLMDKLLEQIPPESPWLCQYADEWDNKTMKEWFNSVCWTRTAKEFCQSFVLTNVSMEPGEVSMLWFLWYVRSCQGTKRIWEVENGGQERKFIGGSMQISEKMAEQLDERVILEEAVVLIEQSDDGAVVHTNTHKKLECDYVIVALSPSLYQRIQFSPPLPALRSQLIQRVPMGSTIKNSVFYKRAFWRDAGMNGFGTVIDEGEPVINVVDDCKPDGSFPALTGFILGDQARRLTVMTREERRRLTCECYAKVFKTDEALEALAYEENDWNAEEWSGGCYTSTYPTGVMTRFGKEIRKPLGRVYFAGTETAVKWSGYMDGAVEAGERAAREILCRIGDISESEIWQDDAPPEDVPELAFEETFWERNAPSVDGVIKMTSQTIIIVTAAVTIYKYSKFHSAWYNRLGEYVMGKMTG</sequence>